<dbReference type="SUPFAM" id="SSF55469">
    <property type="entry name" value="FMN-dependent nitroreductase-like"/>
    <property type="match status" value="1"/>
</dbReference>
<protein>
    <submittedName>
        <fullName evidence="5">Malonic semialdehyde reductase</fullName>
    </submittedName>
</protein>
<evidence type="ECO:0000256" key="2">
    <source>
        <dbReference type="ARBA" id="ARBA00023002"/>
    </source>
</evidence>
<dbReference type="PANTHER" id="PTHR43673">
    <property type="entry name" value="NAD(P)H NITROREDUCTASE YDGI-RELATED"/>
    <property type="match status" value="1"/>
</dbReference>
<evidence type="ECO:0000313" key="5">
    <source>
        <dbReference type="EMBL" id="QDU39098.1"/>
    </source>
</evidence>
<reference evidence="5 6" key="1">
    <citation type="submission" date="2019-02" db="EMBL/GenBank/DDBJ databases">
        <title>Deep-cultivation of Planctomycetes and their phenomic and genomic characterization uncovers novel biology.</title>
        <authorList>
            <person name="Wiegand S."/>
            <person name="Jogler M."/>
            <person name="Boedeker C."/>
            <person name="Pinto D."/>
            <person name="Vollmers J."/>
            <person name="Rivas-Marin E."/>
            <person name="Kohn T."/>
            <person name="Peeters S.H."/>
            <person name="Heuer A."/>
            <person name="Rast P."/>
            <person name="Oberbeckmann S."/>
            <person name="Bunk B."/>
            <person name="Jeske O."/>
            <person name="Meyerdierks A."/>
            <person name="Storesund J.E."/>
            <person name="Kallscheuer N."/>
            <person name="Luecker S."/>
            <person name="Lage O.M."/>
            <person name="Pohl T."/>
            <person name="Merkel B.J."/>
            <person name="Hornburger P."/>
            <person name="Mueller R.-W."/>
            <person name="Bruemmer F."/>
            <person name="Labrenz M."/>
            <person name="Spormann A.M."/>
            <person name="Op den Camp H."/>
            <person name="Overmann J."/>
            <person name="Amann R."/>
            <person name="Jetten M.S.M."/>
            <person name="Mascher T."/>
            <person name="Medema M.H."/>
            <person name="Devos D.P."/>
            <person name="Kaster A.-K."/>
            <person name="Ovreas L."/>
            <person name="Rohde M."/>
            <person name="Galperin M.Y."/>
            <person name="Jogler C."/>
        </authorList>
    </citation>
    <scope>NUCLEOTIDE SEQUENCE [LARGE SCALE GENOMIC DNA]</scope>
    <source>
        <strain evidence="5 6">Mal4</strain>
    </source>
</reference>
<dbReference type="InterPro" id="IPR029479">
    <property type="entry name" value="Nitroreductase"/>
</dbReference>
<feature type="region of interest" description="Disordered" evidence="3">
    <location>
        <begin position="165"/>
        <end position="199"/>
    </location>
</feature>
<dbReference type="PANTHER" id="PTHR43673:SF10">
    <property type="entry name" value="NADH DEHYDROGENASE_NAD(P)H NITROREDUCTASE XCC3605-RELATED"/>
    <property type="match status" value="1"/>
</dbReference>
<dbReference type="OrthoDB" id="9782629at2"/>
<evidence type="ECO:0000256" key="3">
    <source>
        <dbReference type="SAM" id="MobiDB-lite"/>
    </source>
</evidence>
<feature type="domain" description="Nitroreductase" evidence="4">
    <location>
        <begin position="23"/>
        <end position="83"/>
    </location>
</feature>
<dbReference type="InterPro" id="IPR000415">
    <property type="entry name" value="Nitroreductase-like"/>
</dbReference>
<comment type="similarity">
    <text evidence="1">Belongs to the nitroreductase family.</text>
</comment>
<evidence type="ECO:0000313" key="6">
    <source>
        <dbReference type="Proteomes" id="UP000320496"/>
    </source>
</evidence>
<dbReference type="Pfam" id="PF00881">
    <property type="entry name" value="Nitroreductase"/>
    <property type="match status" value="1"/>
</dbReference>
<keyword evidence="6" id="KW-1185">Reference proteome</keyword>
<accession>A0A517Z9E1</accession>
<dbReference type="EMBL" id="CP036275">
    <property type="protein sequence ID" value="QDU39098.1"/>
    <property type="molecule type" value="Genomic_DNA"/>
</dbReference>
<name>A0A517Z9E1_9PLAN</name>
<evidence type="ECO:0000259" key="4">
    <source>
        <dbReference type="Pfam" id="PF00881"/>
    </source>
</evidence>
<organism evidence="5 6">
    <name type="scientific">Maioricimonas rarisocia</name>
    <dbReference type="NCBI Taxonomy" id="2528026"/>
    <lineage>
        <taxon>Bacteria</taxon>
        <taxon>Pseudomonadati</taxon>
        <taxon>Planctomycetota</taxon>
        <taxon>Planctomycetia</taxon>
        <taxon>Planctomycetales</taxon>
        <taxon>Planctomycetaceae</taxon>
        <taxon>Maioricimonas</taxon>
    </lineage>
</organism>
<dbReference type="CDD" id="cd02138">
    <property type="entry name" value="TdsD-like"/>
    <property type="match status" value="1"/>
</dbReference>
<dbReference type="Gene3D" id="3.40.109.10">
    <property type="entry name" value="NADH Oxidase"/>
    <property type="match status" value="1"/>
</dbReference>
<gene>
    <name evidence="5" type="ORF">Mal4_34330</name>
</gene>
<sequence>MAQLPDPLEHRKSDHPIEELFLRRWSPRAMTGETITEEELMRLFEAARWAPSTYNEQEWRFLYATRDSEHWQAFYDLLMEGNQSWCDQAAVLIVGLSHKFFSRNGKPNPVHTLDTGLATQNLLLQAAAMGLVAHGMAGFNRGPARSVLNVPEEYDVEVMIAIGRPGDPDDLPEQMREADLNPSGRKPVSEIARPGRFGF</sequence>
<dbReference type="RefSeq" id="WP_145370316.1">
    <property type="nucleotide sequence ID" value="NZ_CP036275.1"/>
</dbReference>
<dbReference type="Proteomes" id="UP000320496">
    <property type="component" value="Chromosome"/>
</dbReference>
<dbReference type="KEGG" id="mri:Mal4_34330"/>
<dbReference type="GO" id="GO:0016491">
    <property type="term" value="F:oxidoreductase activity"/>
    <property type="evidence" value="ECO:0007669"/>
    <property type="project" value="UniProtKB-KW"/>
</dbReference>
<dbReference type="AlphaFoldDB" id="A0A517Z9E1"/>
<proteinExistence type="inferred from homology"/>
<evidence type="ECO:0000256" key="1">
    <source>
        <dbReference type="ARBA" id="ARBA00007118"/>
    </source>
</evidence>
<keyword evidence="2" id="KW-0560">Oxidoreductase</keyword>